<sequence>MTDIVLSIVMLAALALVAGAVVLWRRTGEVKNPALMVLLAVIAVINVLIWTIPTEGGEAPIEQLKAAGEG</sequence>
<keyword evidence="1" id="KW-0472">Membrane</keyword>
<dbReference type="RefSeq" id="WP_160760489.1">
    <property type="nucleotide sequence ID" value="NZ_BAAADZ010000010.1"/>
</dbReference>
<proteinExistence type="predicted"/>
<feature type="transmembrane region" description="Helical" evidence="1">
    <location>
        <begin position="6"/>
        <end position="23"/>
    </location>
</feature>
<comment type="caution">
    <text evidence="3">The sequence shown here is derived from an EMBL/GenBank/DDBJ whole genome shotgun (WGS) entry which is preliminary data.</text>
</comment>
<evidence type="ECO:0000313" key="4">
    <source>
        <dbReference type="Proteomes" id="UP000430021"/>
    </source>
</evidence>
<evidence type="ECO:0000313" key="3">
    <source>
        <dbReference type="EMBL" id="MXP38314.1"/>
    </source>
</evidence>
<name>A0A6I4UKG5_9SPHN</name>
<protein>
    <submittedName>
        <fullName evidence="2">Membrane protein</fullName>
    </submittedName>
</protein>
<evidence type="ECO:0000256" key="1">
    <source>
        <dbReference type="SAM" id="Phobius"/>
    </source>
</evidence>
<dbReference type="EMBL" id="WTYB01000002">
    <property type="protein sequence ID" value="MXP38314.1"/>
    <property type="molecule type" value="Genomic_DNA"/>
</dbReference>
<gene>
    <name evidence="2" type="ORF">FHS52_002580</name>
    <name evidence="3" type="ORF">GRI59_06775</name>
</gene>
<keyword evidence="5" id="KW-1185">Reference proteome</keyword>
<feature type="transmembrane region" description="Helical" evidence="1">
    <location>
        <begin position="35"/>
        <end position="52"/>
    </location>
</feature>
<reference evidence="2 5" key="2">
    <citation type="submission" date="2020-08" db="EMBL/GenBank/DDBJ databases">
        <title>Genomic Encyclopedia of Type Strains, Phase IV (KMG-IV): sequencing the most valuable type-strain genomes for metagenomic binning, comparative biology and taxonomic classification.</title>
        <authorList>
            <person name="Goeker M."/>
        </authorList>
    </citation>
    <scope>NUCLEOTIDE SEQUENCE [LARGE SCALE GENOMIC DNA]</scope>
    <source>
        <strain evidence="2 5">DSM 8510</strain>
    </source>
</reference>
<dbReference type="AlphaFoldDB" id="A0A6I4UKG5"/>
<dbReference type="Proteomes" id="UP000430021">
    <property type="component" value="Unassembled WGS sequence"/>
</dbReference>
<accession>A0A6I4UKG5</accession>
<dbReference type="Proteomes" id="UP000548685">
    <property type="component" value="Unassembled WGS sequence"/>
</dbReference>
<keyword evidence="1" id="KW-0812">Transmembrane</keyword>
<dbReference type="EMBL" id="JACICE010000002">
    <property type="protein sequence ID" value="MBB3776611.1"/>
    <property type="molecule type" value="Genomic_DNA"/>
</dbReference>
<keyword evidence="1" id="KW-1133">Transmembrane helix</keyword>
<evidence type="ECO:0000313" key="2">
    <source>
        <dbReference type="EMBL" id="MBB3776611.1"/>
    </source>
</evidence>
<organism evidence="3 4">
    <name type="scientific">Erythrobacter ramosus</name>
    <dbReference type="NCBI Taxonomy" id="35811"/>
    <lineage>
        <taxon>Bacteria</taxon>
        <taxon>Pseudomonadati</taxon>
        <taxon>Pseudomonadota</taxon>
        <taxon>Alphaproteobacteria</taxon>
        <taxon>Sphingomonadales</taxon>
        <taxon>Erythrobacteraceae</taxon>
        <taxon>Erythrobacter/Porphyrobacter group</taxon>
        <taxon>Erythrobacter</taxon>
    </lineage>
</organism>
<evidence type="ECO:0000313" key="5">
    <source>
        <dbReference type="Proteomes" id="UP000548685"/>
    </source>
</evidence>
<reference evidence="3 4" key="1">
    <citation type="submission" date="2019-12" db="EMBL/GenBank/DDBJ databases">
        <title>Genomic-based taxomic classification of the family Erythrobacteraceae.</title>
        <authorList>
            <person name="Xu L."/>
        </authorList>
    </citation>
    <scope>NUCLEOTIDE SEQUENCE [LARGE SCALE GENOMIC DNA]</scope>
    <source>
        <strain evidence="3 4">JCM 10282</strain>
    </source>
</reference>